<keyword evidence="2" id="KW-1185">Reference proteome</keyword>
<dbReference type="Proteomes" id="UP000003781">
    <property type="component" value="Unassembled WGS sequence"/>
</dbReference>
<organism evidence="1 2">
    <name type="scientific">Crocosphaera chwakensis CCY0110</name>
    <dbReference type="NCBI Taxonomy" id="391612"/>
    <lineage>
        <taxon>Bacteria</taxon>
        <taxon>Bacillati</taxon>
        <taxon>Cyanobacteriota</taxon>
        <taxon>Cyanophyceae</taxon>
        <taxon>Oscillatoriophycideae</taxon>
        <taxon>Chroococcales</taxon>
        <taxon>Aphanothecaceae</taxon>
        <taxon>Crocosphaera</taxon>
        <taxon>Crocosphaera chwakensis</taxon>
    </lineage>
</organism>
<sequence length="58" mass="7195">MYRDNHKQILKALRLQNIAYKFFKNIDNIDDNPDDVKVFRQEFYDERSYTGYEPKPRH</sequence>
<name>A3IXX4_9CHRO</name>
<protein>
    <submittedName>
        <fullName evidence="1">Uncharacterized protein</fullName>
    </submittedName>
</protein>
<evidence type="ECO:0000313" key="2">
    <source>
        <dbReference type="Proteomes" id="UP000003781"/>
    </source>
</evidence>
<dbReference type="AlphaFoldDB" id="A3IXX4"/>
<reference evidence="1 2" key="1">
    <citation type="submission" date="2007-03" db="EMBL/GenBank/DDBJ databases">
        <authorList>
            <person name="Stal L."/>
            <person name="Ferriera S."/>
            <person name="Johnson J."/>
            <person name="Kravitz S."/>
            <person name="Beeson K."/>
            <person name="Sutton G."/>
            <person name="Rogers Y.-H."/>
            <person name="Friedman R."/>
            <person name="Frazier M."/>
            <person name="Venter J.C."/>
        </authorList>
    </citation>
    <scope>NUCLEOTIDE SEQUENCE [LARGE SCALE GENOMIC DNA]</scope>
    <source>
        <strain evidence="1 2">CCY0110</strain>
    </source>
</reference>
<proteinExistence type="predicted"/>
<gene>
    <name evidence="1" type="ORF">CY0110_12432</name>
</gene>
<accession>A3IXX4</accession>
<comment type="caution">
    <text evidence="1">The sequence shown here is derived from an EMBL/GenBank/DDBJ whole genome shotgun (WGS) entry which is preliminary data.</text>
</comment>
<evidence type="ECO:0000313" key="1">
    <source>
        <dbReference type="EMBL" id="EAZ88687.1"/>
    </source>
</evidence>
<dbReference type="EMBL" id="AAXW01000071">
    <property type="protein sequence ID" value="EAZ88687.1"/>
    <property type="molecule type" value="Genomic_DNA"/>
</dbReference>